<proteinExistence type="predicted"/>
<comment type="caution">
    <text evidence="1">The sequence shown here is derived from an EMBL/GenBank/DDBJ whole genome shotgun (WGS) entry which is preliminary data.</text>
</comment>
<accession>A0A2V0Q6A0</accession>
<gene>
    <name evidence="1" type="ORF">KPSA1_01630</name>
    <name evidence="2" type="ORF">KPSA3_05608</name>
</gene>
<evidence type="ECO:0000313" key="3">
    <source>
        <dbReference type="Proteomes" id="UP000247480"/>
    </source>
</evidence>
<reference evidence="1 3" key="1">
    <citation type="submission" date="2018-04" db="EMBL/GenBank/DDBJ databases">
        <title>Draft genome sequence of Pseudomonas syringae pv. actinidiae biovar 1 strains isolated from kiwifruit in Kagawa prefecture.</title>
        <authorList>
            <person name="Tabuchi M."/>
            <person name="Saito M."/>
            <person name="Fujiwara S."/>
            <person name="Sasa N."/>
            <person name="Akimitsu K."/>
            <person name="Gomi K."/>
            <person name="Konishi-Sugita S."/>
            <person name="Hamano K."/>
            <person name="Kataoka I."/>
        </authorList>
    </citation>
    <scope>NUCLEOTIDE SEQUENCE [LARGE SCALE GENOMIC DNA]</scope>
    <source>
        <strain evidence="1 3">MAFF212206</strain>
    </source>
</reference>
<evidence type="ECO:0000313" key="4">
    <source>
        <dbReference type="Proteomes" id="UP000248291"/>
    </source>
</evidence>
<evidence type="ECO:0000313" key="1">
    <source>
        <dbReference type="EMBL" id="GBH08259.1"/>
    </source>
</evidence>
<name>A0A2V0Q6A0_PSESF</name>
<dbReference type="Proteomes" id="UP000248291">
    <property type="component" value="Unassembled WGS sequence"/>
</dbReference>
<sequence>MTSGHCARWVTATFKLSLRPTILRSGEPFSYEPA</sequence>
<evidence type="ECO:0000313" key="2">
    <source>
        <dbReference type="EMBL" id="GBH19597.1"/>
    </source>
</evidence>
<dbReference type="EMBL" id="BGKA01000223">
    <property type="protein sequence ID" value="GBH19597.1"/>
    <property type="molecule type" value="Genomic_DNA"/>
</dbReference>
<reference evidence="2 4" key="2">
    <citation type="submission" date="2018-04" db="EMBL/GenBank/DDBJ databases">
        <title>Draft genome sequence of Pseudomonas syringae pv. actinidiae biovar 3 strains isolated from kiwifruit in Kagawa prefecture.</title>
        <authorList>
            <person name="Tabuchi M."/>
            <person name="Saito M."/>
            <person name="Fujiwara S."/>
            <person name="Sasa N."/>
            <person name="Akimitsu K."/>
            <person name="Gomi K."/>
            <person name="Konishi-Sugita S."/>
            <person name="Hamano K."/>
            <person name="Kataoka I."/>
        </authorList>
    </citation>
    <scope>NUCLEOTIDE SEQUENCE [LARGE SCALE GENOMIC DNA]</scope>
    <source>
        <strain evidence="2 4">MAFF212211</strain>
    </source>
</reference>
<organism evidence="1 3">
    <name type="scientific">Pseudomonas syringae pv. actinidiae</name>
    <dbReference type="NCBI Taxonomy" id="103796"/>
    <lineage>
        <taxon>Bacteria</taxon>
        <taxon>Pseudomonadati</taxon>
        <taxon>Pseudomonadota</taxon>
        <taxon>Gammaproteobacteria</taxon>
        <taxon>Pseudomonadales</taxon>
        <taxon>Pseudomonadaceae</taxon>
        <taxon>Pseudomonas</taxon>
        <taxon>Pseudomonas syringae</taxon>
    </lineage>
</organism>
<dbReference type="Proteomes" id="UP000247480">
    <property type="component" value="Unassembled WGS sequence"/>
</dbReference>
<protein>
    <submittedName>
        <fullName evidence="1">Uncharacterized protein</fullName>
    </submittedName>
</protein>
<dbReference type="AlphaFoldDB" id="A0A2V0Q6A0"/>
<dbReference type="EMBL" id="BGJZ01000082">
    <property type="protein sequence ID" value="GBH08259.1"/>
    <property type="molecule type" value="Genomic_DNA"/>
</dbReference>